<comment type="caution">
    <text evidence="2">The sequence shown here is derived from an EMBL/GenBank/DDBJ whole genome shotgun (WGS) entry which is preliminary data.</text>
</comment>
<keyword evidence="3" id="KW-1185">Reference proteome</keyword>
<evidence type="ECO:0000256" key="1">
    <source>
        <dbReference type="SAM" id="SignalP"/>
    </source>
</evidence>
<proteinExistence type="predicted"/>
<reference evidence="3" key="1">
    <citation type="journal article" date="2019" name="Int. J. Syst. Evol. Microbiol.">
        <title>The Global Catalogue of Microorganisms (GCM) 10K type strain sequencing project: providing services to taxonomists for standard genome sequencing and annotation.</title>
        <authorList>
            <consortium name="The Broad Institute Genomics Platform"/>
            <consortium name="The Broad Institute Genome Sequencing Center for Infectious Disease"/>
            <person name="Wu L."/>
            <person name="Ma J."/>
        </authorList>
    </citation>
    <scope>NUCLEOTIDE SEQUENCE [LARGE SCALE GENOMIC DNA]</scope>
    <source>
        <strain evidence="3">KCTC 52127</strain>
    </source>
</reference>
<feature type="chain" id="PRO_5046755107" evidence="1">
    <location>
        <begin position="21"/>
        <end position="337"/>
    </location>
</feature>
<keyword evidence="1" id="KW-0732">Signal</keyword>
<evidence type="ECO:0000313" key="3">
    <source>
        <dbReference type="Proteomes" id="UP001597508"/>
    </source>
</evidence>
<protein>
    <submittedName>
        <fullName evidence="2">Uncharacterized protein</fullName>
    </submittedName>
</protein>
<organism evidence="2 3">
    <name type="scientific">Pseudotenacibaculum haliotis</name>
    <dbReference type="NCBI Taxonomy" id="1862138"/>
    <lineage>
        <taxon>Bacteria</taxon>
        <taxon>Pseudomonadati</taxon>
        <taxon>Bacteroidota</taxon>
        <taxon>Flavobacteriia</taxon>
        <taxon>Flavobacteriales</taxon>
        <taxon>Flavobacteriaceae</taxon>
        <taxon>Pseudotenacibaculum</taxon>
    </lineage>
</organism>
<accession>A0ABW5LVV7</accession>
<sequence length="337" mass="38586">MNFRISLLLLLLCTALFVNCKSEPQKKKSHLTPELDSIENANTTSVLESGNNVTKAYVDSKSGEFALDAQMRKDHRFYGYEKPDTNSKRLILFSIFTNDVEGNPFDLELGAYYSTHDMTDTKITYLNDTHESFIETEIEDAQGKKRKLYFEKKWVVIDNEIEEYTDEDNYDVDVDDDDVLREYGKVEKFEDGVYPMYILTVDFVERNFTQDFNLNIEAVSIDGETLNNLPGKYATIYYTSELEESLYDIHFKGKSLYGEYAPELDSSWKKITGTIKGAQSLSGDLPSKVTITSAEGVTMNFELYVDDVVQKANNQEVTVYYDVRAINTITKIVPSED</sequence>
<dbReference type="EMBL" id="JBHULH010000012">
    <property type="protein sequence ID" value="MFD2568780.1"/>
    <property type="molecule type" value="Genomic_DNA"/>
</dbReference>
<dbReference type="RefSeq" id="WP_379667487.1">
    <property type="nucleotide sequence ID" value="NZ_JBHULH010000012.1"/>
</dbReference>
<gene>
    <name evidence="2" type="ORF">ACFSRZ_15500</name>
</gene>
<feature type="signal peptide" evidence="1">
    <location>
        <begin position="1"/>
        <end position="20"/>
    </location>
</feature>
<evidence type="ECO:0000313" key="2">
    <source>
        <dbReference type="EMBL" id="MFD2568780.1"/>
    </source>
</evidence>
<dbReference type="Proteomes" id="UP001597508">
    <property type="component" value="Unassembled WGS sequence"/>
</dbReference>
<name>A0ABW5LVV7_9FLAO</name>